<feature type="region of interest" description="Disordered" evidence="1">
    <location>
        <begin position="919"/>
        <end position="946"/>
    </location>
</feature>
<feature type="region of interest" description="Disordered" evidence="1">
    <location>
        <begin position="430"/>
        <end position="450"/>
    </location>
</feature>
<dbReference type="PANTHER" id="PTHR28125">
    <property type="entry name" value="MEIOTIC EXPRESSION UP-REGULATED PROTEIN 26"/>
    <property type="match status" value="1"/>
</dbReference>
<proteinExistence type="predicted"/>
<sequence>MVTDGIHNQLNQPEQAHDHLEQQQWLGYGGAMAEHHADLDGLLSPTRSSTAQPTDRQPSADESLAYLADDCSGFLSDYVFDNSLTAAPGLAFDSTLRPDPISSHPSHLTPSPQPLSAPSTAAGRRATVASVPSRLPFCASGLIPFQSGSEAPQTLDAAYDLLAGWGNPYSTFQLLSHPIQEQPIGSPYTDVEFAVENEPLASQYIHPDGSHAFSTDEVLRTTTHGGPEGLEAEIPFFTPYHRQSFPQWEPPAPNRHLSLIPSNHQAGLDFPSSPSFLAPSTHGLAHSHSHSIQQSPLATHFIPDRQPTEFSSEGNSEPSHLPHDPCHSYEQLFFNQTWEPTGEASSGPLFLDSGIPPVASNSFFAAAYHSDPRRVSDPLPVAPIAQRPWEPQQRFSIANIPCHVSVEDSVDESPYSHYLRPSYDLPASCAGSSRHSDSFSTTASHLNSSELPTPSTAIFGHEIYDQSAQLALQHLENQVASLGNLDFAANGSLAPIDSPNQKSPSYRSKSSSSHSAHEGTPSATGGGVNSVSASDSENIRADLPAFAKRGRAATLSGTLVPSSLPLESFTSSNRAQFTSEYMNVFRQGSQLPFGLPPHPHGPMSPFAPSAVFPSRIDLSHLSPGPSPFTESFHPSSSEFSHLPQLSCRESQFQQQDRLRRSTIMSQSPWSEVHAGPMALLPSPSSSFRGYQQRANCDLSSSPEKTSEGSSRAGSSRKRKSMKKDSQLSQTSVLEEHEQESSGIDRGGSDDVSSDRTGGCSQENSMVSVHKLLRFGGIGQGKSAHPPGLNGAVRPSNLDLAGVLDEAGEIMIPWRQDLRCDEDLYTPMWCRGQNDKKEGFCDMCEGGSWFRLKNSAYWYHKQYFHGVSSTTGHYFYPPREIKRGFSTANRQQILGMCHECDEWVGFSSIIGQGTVKKNQAHPQLRSEAAEEAADSRPDWLDGEEPGTSKVPTLWYKHAHKCHRHQTCKGAKGRKKAKRA</sequence>
<evidence type="ECO:0000313" key="4">
    <source>
        <dbReference type="Proteomes" id="UP000054564"/>
    </source>
</evidence>
<evidence type="ECO:0000313" key="3">
    <source>
        <dbReference type="EMBL" id="KNE92204.1"/>
    </source>
</evidence>
<feature type="compositionally biased region" description="Polar residues" evidence="1">
    <location>
        <begin position="45"/>
        <end position="57"/>
    </location>
</feature>
<dbReference type="EMBL" id="AJIL01000171">
    <property type="protein sequence ID" value="KNE92204.1"/>
    <property type="molecule type" value="Genomic_DNA"/>
</dbReference>
<dbReference type="PANTHER" id="PTHR28125:SF3">
    <property type="entry name" value="TRANSCRIPTION REGULATOR RUA1 C-TERMINAL DOMAIN-CONTAINING PROTEIN"/>
    <property type="match status" value="1"/>
</dbReference>
<feature type="region of interest" description="Disordered" evidence="1">
    <location>
        <begin position="96"/>
        <end position="122"/>
    </location>
</feature>
<feature type="compositionally biased region" description="Polar residues" evidence="1">
    <location>
        <begin position="103"/>
        <end position="119"/>
    </location>
</feature>
<feature type="region of interest" description="Disordered" evidence="1">
    <location>
        <begin position="270"/>
        <end position="294"/>
    </location>
</feature>
<dbReference type="OrthoDB" id="2507354at2759"/>
<keyword evidence="4" id="KW-1185">Reference proteome</keyword>
<reference evidence="4" key="1">
    <citation type="submission" date="2014-03" db="EMBL/GenBank/DDBJ databases">
        <title>The Genome Sequence of Puccinia striiformis f. sp. tritici PST-78.</title>
        <authorList>
            <consortium name="The Broad Institute Genome Sequencing Platform"/>
            <person name="Cuomo C."/>
            <person name="Hulbert S."/>
            <person name="Chen X."/>
            <person name="Walker B."/>
            <person name="Young S.K."/>
            <person name="Zeng Q."/>
            <person name="Gargeya S."/>
            <person name="Fitzgerald M."/>
            <person name="Haas B."/>
            <person name="Abouelleil A."/>
            <person name="Alvarado L."/>
            <person name="Arachchi H.M."/>
            <person name="Berlin A.M."/>
            <person name="Chapman S.B."/>
            <person name="Goldberg J."/>
            <person name="Griggs A."/>
            <person name="Gujja S."/>
            <person name="Hansen M."/>
            <person name="Howarth C."/>
            <person name="Imamovic A."/>
            <person name="Larimer J."/>
            <person name="McCowan C."/>
            <person name="Montmayeur A."/>
            <person name="Murphy C."/>
            <person name="Neiman D."/>
            <person name="Pearson M."/>
            <person name="Priest M."/>
            <person name="Roberts A."/>
            <person name="Saif S."/>
            <person name="Shea T."/>
            <person name="Sisk P."/>
            <person name="Sykes S."/>
            <person name="Wortman J."/>
            <person name="Nusbaum C."/>
            <person name="Birren B."/>
        </authorList>
    </citation>
    <scope>NUCLEOTIDE SEQUENCE [LARGE SCALE GENOMIC DNA]</scope>
    <source>
        <strain evidence="4">race PST-78</strain>
    </source>
</reference>
<name>A0A0L0UZK5_9BASI</name>
<feature type="compositionally biased region" description="Low complexity" evidence="1">
    <location>
        <begin position="503"/>
        <end position="514"/>
    </location>
</feature>
<evidence type="ECO:0000259" key="2">
    <source>
        <dbReference type="Pfam" id="PF14616"/>
    </source>
</evidence>
<gene>
    <name evidence="3" type="ORF">PSTG_14374</name>
</gene>
<dbReference type="Proteomes" id="UP000054564">
    <property type="component" value="Unassembled WGS sequence"/>
</dbReference>
<dbReference type="STRING" id="1165861.A0A0L0UZK5"/>
<feature type="domain" description="Transcription regulator Rua1 C-terminal" evidence="2">
    <location>
        <begin position="821"/>
        <end position="908"/>
    </location>
</feature>
<feature type="compositionally biased region" description="Polar residues" evidence="1">
    <location>
        <begin position="683"/>
        <end position="698"/>
    </location>
</feature>
<dbReference type="InterPro" id="IPR028012">
    <property type="entry name" value="Rua1_C"/>
</dbReference>
<dbReference type="Pfam" id="PF14616">
    <property type="entry name" value="Rua1_C"/>
    <property type="match status" value="1"/>
</dbReference>
<dbReference type="AlphaFoldDB" id="A0A0L0UZK5"/>
<evidence type="ECO:0000256" key="1">
    <source>
        <dbReference type="SAM" id="MobiDB-lite"/>
    </source>
</evidence>
<feature type="compositionally biased region" description="Low complexity" evidence="1">
    <location>
        <begin position="699"/>
        <end position="713"/>
    </location>
</feature>
<feature type="region of interest" description="Disordered" evidence="1">
    <location>
        <begin position="493"/>
        <end position="535"/>
    </location>
</feature>
<organism evidence="3 4">
    <name type="scientific">Puccinia striiformis f. sp. tritici PST-78</name>
    <dbReference type="NCBI Taxonomy" id="1165861"/>
    <lineage>
        <taxon>Eukaryota</taxon>
        <taxon>Fungi</taxon>
        <taxon>Dikarya</taxon>
        <taxon>Basidiomycota</taxon>
        <taxon>Pucciniomycotina</taxon>
        <taxon>Pucciniomycetes</taxon>
        <taxon>Pucciniales</taxon>
        <taxon>Pucciniaceae</taxon>
        <taxon>Puccinia</taxon>
    </lineage>
</organism>
<feature type="region of interest" description="Disordered" evidence="1">
    <location>
        <begin position="245"/>
        <end position="264"/>
    </location>
</feature>
<feature type="region of interest" description="Disordered" evidence="1">
    <location>
        <begin position="41"/>
        <end position="60"/>
    </location>
</feature>
<protein>
    <recommendedName>
        <fullName evidence="2">Transcription regulator Rua1 C-terminal domain-containing protein</fullName>
    </recommendedName>
</protein>
<feature type="region of interest" description="Disordered" evidence="1">
    <location>
        <begin position="683"/>
        <end position="762"/>
    </location>
</feature>
<accession>A0A0L0UZK5</accession>
<comment type="caution">
    <text evidence="3">The sequence shown here is derived from an EMBL/GenBank/DDBJ whole genome shotgun (WGS) entry which is preliminary data.</text>
</comment>